<keyword evidence="7" id="KW-1185">Reference proteome</keyword>
<evidence type="ECO:0000313" key="7">
    <source>
        <dbReference type="Proteomes" id="UP000070544"/>
    </source>
</evidence>
<keyword evidence="4" id="KW-0862">Zinc</keyword>
<keyword evidence="5" id="KW-0539">Nucleus</keyword>
<dbReference type="PANTHER" id="PTHR46481">
    <property type="entry name" value="ZINC FINGER BED DOMAIN-CONTAINING PROTEIN 4"/>
    <property type="match status" value="1"/>
</dbReference>
<dbReference type="InterPro" id="IPR052035">
    <property type="entry name" value="ZnF_BED_domain_contain"/>
</dbReference>
<dbReference type="Proteomes" id="UP000070544">
    <property type="component" value="Unassembled WGS sequence"/>
</dbReference>
<keyword evidence="2" id="KW-0479">Metal-binding</keyword>
<sequence length="360" mass="41578">LSKVENPWFWQVLDVLHQSVPELSVDQICFDVLWEVARVEAAIVDLLKLQSITTPNGSNNSTMMCALALKDSIAKDFDAVQSHVWCLPHNLHLTAKAGLAELEILLVNDEEMADPLYQLIFKIHKSSQLCKNYTAQLTNAKKPTRELVAPVRTRWSLQDRMELEKLLAMERSLWAWKLTDAEWGNLETMRKLLHPLAYALTQVMDLLEDAVLCSGDHILEAMWMAIMVKLWEYYTKMEDLKLYMLALGLHPSFKLHWIQEQGWEVHFVVWVHEVLQQELDAALEGLDLEPATNKENERDNNFDKDFYGERTQDGELERYLMEPKRVKGQDVLEYWRLQKDLPGLQCIASGIMAIPGSTCK</sequence>
<evidence type="ECO:0000313" key="6">
    <source>
        <dbReference type="EMBL" id="KXS12762.1"/>
    </source>
</evidence>
<dbReference type="SUPFAM" id="SSF53098">
    <property type="entry name" value="Ribonuclease H-like"/>
    <property type="match status" value="1"/>
</dbReference>
<protein>
    <recommendedName>
        <fullName evidence="8">HAT C-terminal dimerisation domain-containing protein</fullName>
    </recommendedName>
</protein>
<evidence type="ECO:0000256" key="5">
    <source>
        <dbReference type="ARBA" id="ARBA00023242"/>
    </source>
</evidence>
<proteinExistence type="predicted"/>
<dbReference type="InterPro" id="IPR012337">
    <property type="entry name" value="RNaseH-like_sf"/>
</dbReference>
<evidence type="ECO:0000256" key="4">
    <source>
        <dbReference type="ARBA" id="ARBA00022833"/>
    </source>
</evidence>
<evidence type="ECO:0000256" key="2">
    <source>
        <dbReference type="ARBA" id="ARBA00022723"/>
    </source>
</evidence>
<gene>
    <name evidence="6" type="ORF">M427DRAFT_59284</name>
</gene>
<dbReference type="GO" id="GO:0008270">
    <property type="term" value="F:zinc ion binding"/>
    <property type="evidence" value="ECO:0007669"/>
    <property type="project" value="UniProtKB-KW"/>
</dbReference>
<evidence type="ECO:0008006" key="8">
    <source>
        <dbReference type="Google" id="ProtNLM"/>
    </source>
</evidence>
<dbReference type="PANTHER" id="PTHR46481:SF10">
    <property type="entry name" value="ZINC FINGER BED DOMAIN-CONTAINING PROTEIN 39"/>
    <property type="match status" value="1"/>
</dbReference>
<dbReference type="GO" id="GO:0005634">
    <property type="term" value="C:nucleus"/>
    <property type="evidence" value="ECO:0007669"/>
    <property type="project" value="UniProtKB-SubCell"/>
</dbReference>
<accession>A0A139A7J3</accession>
<dbReference type="AlphaFoldDB" id="A0A139A7J3"/>
<keyword evidence="3" id="KW-0863">Zinc-finger</keyword>
<reference evidence="6 7" key="1">
    <citation type="journal article" date="2015" name="Genome Biol. Evol.">
        <title>Phylogenomic analyses indicate that early fungi evolved digesting cell walls of algal ancestors of land plants.</title>
        <authorList>
            <person name="Chang Y."/>
            <person name="Wang S."/>
            <person name="Sekimoto S."/>
            <person name="Aerts A.L."/>
            <person name="Choi C."/>
            <person name="Clum A."/>
            <person name="LaButti K.M."/>
            <person name="Lindquist E.A."/>
            <person name="Yee Ngan C."/>
            <person name="Ohm R.A."/>
            <person name="Salamov A.A."/>
            <person name="Grigoriev I.V."/>
            <person name="Spatafora J.W."/>
            <person name="Berbee M.L."/>
        </authorList>
    </citation>
    <scope>NUCLEOTIDE SEQUENCE [LARGE SCALE GENOMIC DNA]</scope>
    <source>
        <strain evidence="6 7">JEL478</strain>
    </source>
</reference>
<dbReference type="EMBL" id="KQ965785">
    <property type="protein sequence ID" value="KXS12762.1"/>
    <property type="molecule type" value="Genomic_DNA"/>
</dbReference>
<name>A0A139A7J3_GONPJ</name>
<evidence type="ECO:0000256" key="3">
    <source>
        <dbReference type="ARBA" id="ARBA00022771"/>
    </source>
</evidence>
<evidence type="ECO:0000256" key="1">
    <source>
        <dbReference type="ARBA" id="ARBA00004123"/>
    </source>
</evidence>
<feature type="non-terminal residue" evidence="6">
    <location>
        <position position="1"/>
    </location>
</feature>
<organism evidence="6 7">
    <name type="scientific">Gonapodya prolifera (strain JEL478)</name>
    <name type="common">Monoblepharis prolifera</name>
    <dbReference type="NCBI Taxonomy" id="1344416"/>
    <lineage>
        <taxon>Eukaryota</taxon>
        <taxon>Fungi</taxon>
        <taxon>Fungi incertae sedis</taxon>
        <taxon>Chytridiomycota</taxon>
        <taxon>Chytridiomycota incertae sedis</taxon>
        <taxon>Monoblepharidomycetes</taxon>
        <taxon>Monoblepharidales</taxon>
        <taxon>Gonapodyaceae</taxon>
        <taxon>Gonapodya</taxon>
    </lineage>
</organism>
<comment type="subcellular location">
    <subcellularLocation>
        <location evidence="1">Nucleus</location>
    </subcellularLocation>
</comment>
<dbReference type="OrthoDB" id="3237158at2759"/>